<evidence type="ECO:0000313" key="4">
    <source>
        <dbReference type="Proteomes" id="UP000619376"/>
    </source>
</evidence>
<keyword evidence="4" id="KW-1185">Reference proteome</keyword>
<dbReference type="RefSeq" id="WP_184111521.1">
    <property type="nucleotide sequence ID" value="NZ_BNAJ01000026.1"/>
</dbReference>
<protein>
    <submittedName>
        <fullName evidence="2">Uncharacterized protein</fullName>
    </submittedName>
</protein>
<name>A0A7W8NNA5_9DEIO</name>
<comment type="caution">
    <text evidence="2">The sequence shown here is derived from an EMBL/GenBank/DDBJ whole genome shotgun (WGS) entry which is preliminary data.</text>
</comment>
<dbReference type="AlphaFoldDB" id="A0A7W8NNA5"/>
<dbReference type="EMBL" id="JACHFK010000004">
    <property type="protein sequence ID" value="MBB5376699.1"/>
    <property type="molecule type" value="Genomic_DNA"/>
</dbReference>
<sequence length="56" mass="6378">MDMNLLHFQMALRPLDARRVMLISSKDASAPQLSRRDGCLFGHATSRNLARLRDHS</sequence>
<evidence type="ECO:0000313" key="3">
    <source>
        <dbReference type="Proteomes" id="UP000539473"/>
    </source>
</evidence>
<reference evidence="1" key="1">
    <citation type="journal article" date="2014" name="Int. J. Syst. Evol. Microbiol.">
        <title>Complete genome of a new Firmicutes species belonging to the dominant human colonic microbiota ('Ruminococcus bicirculans') reveals two chromosomes and a selective capacity to utilize plant glucans.</title>
        <authorList>
            <consortium name="NISC Comparative Sequencing Program"/>
            <person name="Wegmann U."/>
            <person name="Louis P."/>
            <person name="Goesmann A."/>
            <person name="Henrissat B."/>
            <person name="Duncan S.H."/>
            <person name="Flint H.J."/>
        </authorList>
    </citation>
    <scope>NUCLEOTIDE SEQUENCE</scope>
    <source>
        <strain evidence="1">CGMCC 1.18437</strain>
    </source>
</reference>
<reference evidence="1" key="4">
    <citation type="submission" date="2024-05" db="EMBL/GenBank/DDBJ databases">
        <authorList>
            <person name="Sun Q."/>
            <person name="Zhou Y."/>
        </authorList>
    </citation>
    <scope>NUCLEOTIDE SEQUENCE</scope>
    <source>
        <strain evidence="1">CGMCC 1.18437</strain>
    </source>
</reference>
<reference evidence="2 3" key="3">
    <citation type="submission" date="2020-08" db="EMBL/GenBank/DDBJ databases">
        <title>Genomic Encyclopedia of Type Strains, Phase IV (KMG-IV): sequencing the most valuable type-strain genomes for metagenomic binning, comparative biology and taxonomic classification.</title>
        <authorList>
            <person name="Goeker M."/>
        </authorList>
    </citation>
    <scope>NUCLEOTIDE SEQUENCE [LARGE SCALE GENOMIC DNA]</scope>
    <source>
        <strain evidence="2 3">DSM 27521</strain>
    </source>
</reference>
<dbReference type="Proteomes" id="UP000619376">
    <property type="component" value="Unassembled WGS sequence"/>
</dbReference>
<evidence type="ECO:0000313" key="2">
    <source>
        <dbReference type="EMBL" id="MBB5376699.1"/>
    </source>
</evidence>
<proteinExistence type="predicted"/>
<accession>A0A7W8NNA5</accession>
<gene>
    <name evidence="1" type="ORF">GCM10017781_46910</name>
    <name evidence="2" type="ORF">HNQ07_002163</name>
</gene>
<organism evidence="2 3">
    <name type="scientific">Deinococcus metalli</name>
    <dbReference type="NCBI Taxonomy" id="1141878"/>
    <lineage>
        <taxon>Bacteria</taxon>
        <taxon>Thermotogati</taxon>
        <taxon>Deinococcota</taxon>
        <taxon>Deinococci</taxon>
        <taxon>Deinococcales</taxon>
        <taxon>Deinococcaceae</taxon>
        <taxon>Deinococcus</taxon>
    </lineage>
</organism>
<dbReference type="EMBL" id="BNAJ01000026">
    <property type="protein sequence ID" value="GHF65806.1"/>
    <property type="molecule type" value="Genomic_DNA"/>
</dbReference>
<evidence type="ECO:0000313" key="1">
    <source>
        <dbReference type="EMBL" id="GHF65806.1"/>
    </source>
</evidence>
<reference evidence="4" key="2">
    <citation type="journal article" date="2019" name="Int. J. Syst. Evol. Microbiol.">
        <title>The Global Catalogue of Microorganisms (GCM) 10K type strain sequencing project: providing services to taxonomists for standard genome sequencing and annotation.</title>
        <authorList>
            <consortium name="The Broad Institute Genomics Platform"/>
            <consortium name="The Broad Institute Genome Sequencing Center for Infectious Disease"/>
            <person name="Wu L."/>
            <person name="Ma J."/>
        </authorList>
    </citation>
    <scope>NUCLEOTIDE SEQUENCE [LARGE SCALE GENOMIC DNA]</scope>
    <source>
        <strain evidence="4">CGMCC 1.18437</strain>
    </source>
</reference>
<dbReference type="Proteomes" id="UP000539473">
    <property type="component" value="Unassembled WGS sequence"/>
</dbReference>